<feature type="compositionally biased region" description="Polar residues" evidence="2">
    <location>
        <begin position="442"/>
        <end position="453"/>
    </location>
</feature>
<evidence type="ECO:0000313" key="5">
    <source>
        <dbReference type="Proteomes" id="UP000005408"/>
    </source>
</evidence>
<feature type="compositionally biased region" description="Low complexity" evidence="2">
    <location>
        <begin position="739"/>
        <end position="748"/>
    </location>
</feature>
<feature type="compositionally biased region" description="Polar residues" evidence="2">
    <location>
        <begin position="700"/>
        <end position="713"/>
    </location>
</feature>
<dbReference type="PANTHER" id="PTHR16046:SF9">
    <property type="entry name" value="SMC5-SMC6 COMPLEX LOCALIZATION FACTOR PROTEIN 2"/>
    <property type="match status" value="1"/>
</dbReference>
<feature type="region of interest" description="Disordered" evidence="2">
    <location>
        <begin position="576"/>
        <end position="776"/>
    </location>
</feature>
<evidence type="ECO:0000259" key="3">
    <source>
        <dbReference type="Pfam" id="PF14816"/>
    </source>
</evidence>
<feature type="region of interest" description="Disordered" evidence="2">
    <location>
        <begin position="431"/>
        <end position="457"/>
    </location>
</feature>
<feature type="region of interest" description="Disordered" evidence="2">
    <location>
        <begin position="237"/>
        <end position="259"/>
    </location>
</feature>
<feature type="compositionally biased region" description="Low complexity" evidence="2">
    <location>
        <begin position="848"/>
        <end position="864"/>
    </location>
</feature>
<feature type="region of interest" description="Disordered" evidence="2">
    <location>
        <begin position="1360"/>
        <end position="1389"/>
    </location>
</feature>
<feature type="compositionally biased region" description="Basic and acidic residues" evidence="2">
    <location>
        <begin position="660"/>
        <end position="680"/>
    </location>
</feature>
<sequence>MNPFQHQQGRGYNPYNSRPGDCNRQQYDQFANARSRPLLPRPDPPGFRMEPPRGQAQYNIGNNFQQRLPVQAFQRPNLWNNPESQYGNRNPNVGRGVRNQFPVSERGRGSQAGYGFHRSGQNYSGVQDSVRNGNMGGFGFNNAFGPGGQLNVLRNAAANLLATGGGQGFFQNFQHFNPGFSQRQSSNEAFARVNTGNQFHTPPNPLPSRDSHLKKSQRTKTLRYLDVDLNNSKVSAEVQNKSESSNLHLSNQNATNPTNQNQFDIAGNSAIYNKGFLGTVSQIEEKSNIANCTITTPIVPLPRKTIEPSSSEESVIVGKTRDLSAVDCDTIMIGRSVGGGQNENKFMQGLSNMSLASSFKQGVGEKTCLTVFDPDSNLGSPNFRSTTNSTSFNSNVDIPSNQNNGEYADFTNLYEDDNVPYLVGEVDAQYTEPSPTDVHTKATPTTQSLGGTSDQDDCVIVNPPTCRETTPQQTPKCTPTKTQVQTLSKSPSSCQEESYVNTSQASPFQKLENPEIKSIETSPASPLQKIGHAETRTDKICEPQGNGSWCGSLPSGERDKTGLNAALISPKVSLHKQASSGGSSMDPVKDNASLGQGINTVGNSANDREKTVSKNPSDVAGGRFMKGDGAEIPRQRILSGESQRYGAKGWPARVEKKRHQSEDIRFKRENSSPLKHRESTDSGTTASQDQKQHSMHRSQSDSSQEITPESAQTYKEYKEAKQRLLEKEKEEQSRRRSQQRLSSSSSSETQGVGVRQGSVQKTAESYPSNASRGGQAVDSMDMLDSKFCIVYGADVPSPEDDGDRHSDLDIDLDLDDSDDELLEAPSFLKDLENAITQPVPRTPPPKLVSSPAPGSPVPGAVSSSVSIPSTSRFAKFSLDSLLEEHTNKPQEQREYEEMHAELKESVKQGGFVKDTLEKQDDPSSENLLPEHQEQIEHLEMKKSVICPAHPGETIFCSSRYQQLFTPSITPSMCGFSPGESYIDKFLSSVQPRNFGALLSSEVLVNCLEKVTHPKPILKWLLFLLSVDGSHLAMDGCCKALEEYLYTQKVFHEDENPWAPCVEDILSIFMNCGASKEDVLPTDVFKDDEKISSLSKGITREANVGLPPPNAGSLNRENLRLVLQVLALALQRRPKYDTSHLTALYVMLCRVALDKSLSSGIVNIEVQSSLGSILCCYPESEWKTCAIKLCSILPSLTEHHHNKVCLASLSPYGRRGQYLQRRVSYLMLRQLFDMEPSPEDKIENCKIRDLHQFLPHLQQLVTSDMYKLYSCITLIDLGVGNGVISPGEKDSLQYLSEQIKKISGDTRDDVRVLDRSRVKDQMVRLTSKWTLRLLTVGSNQRSIFSYTTSRAPQTLEIETVQASQTDESQSEPESDVEMADPLEEEEPQSL</sequence>
<feature type="compositionally biased region" description="Polar residues" evidence="2">
    <location>
        <begin position="1"/>
        <end position="16"/>
    </location>
</feature>
<feature type="compositionally biased region" description="Polar residues" evidence="2">
    <location>
        <begin position="757"/>
        <end position="772"/>
    </location>
</feature>
<feature type="compositionally biased region" description="Polar residues" evidence="2">
    <location>
        <begin position="593"/>
        <end position="605"/>
    </location>
</feature>
<protein>
    <recommendedName>
        <fullName evidence="3">Coiled-coil SMC6 And NSE5 INteracting (CANIN) domain-containing protein</fullName>
    </recommendedName>
</protein>
<feature type="compositionally biased region" description="Acidic residues" evidence="2">
    <location>
        <begin position="1367"/>
        <end position="1389"/>
    </location>
</feature>
<comment type="similarity">
    <text evidence="1">Belongs to the FAM178 family.</text>
</comment>
<dbReference type="InterPro" id="IPR026161">
    <property type="entry name" value="FAM178"/>
</dbReference>
<dbReference type="Proteomes" id="UP000005408">
    <property type="component" value="Unassembled WGS sequence"/>
</dbReference>
<dbReference type="EnsemblMetazoa" id="G14515.1">
    <property type="protein sequence ID" value="G14515.1:cds"/>
    <property type="gene ID" value="G14515"/>
</dbReference>
<feature type="compositionally biased region" description="Basic and acidic residues" evidence="2">
    <location>
        <begin position="625"/>
        <end position="634"/>
    </location>
</feature>
<feature type="domain" description="Coiled-coil SMC6 And NSE5 INteracting (CANIN)" evidence="3">
    <location>
        <begin position="877"/>
        <end position="1232"/>
    </location>
</feature>
<evidence type="ECO:0000256" key="2">
    <source>
        <dbReference type="SAM" id="MobiDB-lite"/>
    </source>
</evidence>
<accession>A0A8W8IIZ3</accession>
<feature type="compositionally biased region" description="Basic and acidic residues" evidence="2">
    <location>
        <begin position="715"/>
        <end position="734"/>
    </location>
</feature>
<evidence type="ECO:0000256" key="1">
    <source>
        <dbReference type="ARBA" id="ARBA00010311"/>
    </source>
</evidence>
<feature type="region of interest" description="Disordered" evidence="2">
    <location>
        <begin position="836"/>
        <end position="864"/>
    </location>
</feature>
<proteinExistence type="inferred from homology"/>
<keyword evidence="5" id="KW-1185">Reference proteome</keyword>
<organism evidence="4 5">
    <name type="scientific">Magallana gigas</name>
    <name type="common">Pacific oyster</name>
    <name type="synonym">Crassostrea gigas</name>
    <dbReference type="NCBI Taxonomy" id="29159"/>
    <lineage>
        <taxon>Eukaryota</taxon>
        <taxon>Metazoa</taxon>
        <taxon>Spiralia</taxon>
        <taxon>Lophotrochozoa</taxon>
        <taxon>Mollusca</taxon>
        <taxon>Bivalvia</taxon>
        <taxon>Autobranchia</taxon>
        <taxon>Pteriomorphia</taxon>
        <taxon>Ostreida</taxon>
        <taxon>Ostreoidea</taxon>
        <taxon>Ostreidae</taxon>
        <taxon>Magallana</taxon>
    </lineage>
</organism>
<feature type="compositionally biased region" description="Polar residues" evidence="2">
    <location>
        <begin position="237"/>
        <end position="250"/>
    </location>
</feature>
<evidence type="ECO:0000313" key="4">
    <source>
        <dbReference type="EnsemblMetazoa" id="G14515.1:cds"/>
    </source>
</evidence>
<feature type="region of interest" description="Disordered" evidence="2">
    <location>
        <begin position="1"/>
        <end position="53"/>
    </location>
</feature>
<dbReference type="InterPro" id="IPR044276">
    <property type="entry name" value="CANIN_dom"/>
</dbReference>
<dbReference type="PANTHER" id="PTHR16046">
    <property type="entry name" value="SMC5-SMC6 COMPLEX LOCALIZATION FACTOR 2"/>
    <property type="match status" value="1"/>
</dbReference>
<dbReference type="Pfam" id="PF14816">
    <property type="entry name" value="CANIN"/>
    <property type="match status" value="1"/>
</dbReference>
<reference evidence="4" key="1">
    <citation type="submission" date="2022-08" db="UniProtKB">
        <authorList>
            <consortium name="EnsemblMetazoa"/>
        </authorList>
    </citation>
    <scope>IDENTIFICATION</scope>
    <source>
        <strain evidence="4">05x7-T-G4-1.051#20</strain>
    </source>
</reference>
<feature type="region of interest" description="Disordered" evidence="2">
    <location>
        <begin position="197"/>
        <end position="217"/>
    </location>
</feature>
<name>A0A8W8IIZ3_MAGGI</name>